<dbReference type="SUPFAM" id="SSF144284">
    <property type="entry name" value="Sec2 N-terminal region"/>
    <property type="match status" value="1"/>
</dbReference>
<feature type="compositionally biased region" description="Basic and acidic residues" evidence="3">
    <location>
        <begin position="217"/>
        <end position="243"/>
    </location>
</feature>
<feature type="compositionally biased region" description="Low complexity" evidence="3">
    <location>
        <begin position="129"/>
        <end position="143"/>
    </location>
</feature>
<dbReference type="Gene3D" id="6.10.140.910">
    <property type="match status" value="1"/>
</dbReference>
<feature type="coiled-coil region" evidence="2">
    <location>
        <begin position="35"/>
        <end position="69"/>
    </location>
</feature>
<dbReference type="Proteomes" id="UP000070501">
    <property type="component" value="Unassembled WGS sequence"/>
</dbReference>
<dbReference type="PANTHER" id="PTHR14430">
    <property type="entry name" value="RABIN3-RELATED"/>
    <property type="match status" value="1"/>
</dbReference>
<feature type="domain" description="GDP/GTP exchange factor Sec2 N-terminal" evidence="4">
    <location>
        <begin position="217"/>
        <end position="296"/>
    </location>
</feature>
<feature type="region of interest" description="Disordered" evidence="3">
    <location>
        <begin position="129"/>
        <end position="243"/>
    </location>
</feature>
<feature type="region of interest" description="Disordered" evidence="3">
    <location>
        <begin position="302"/>
        <end position="343"/>
    </location>
</feature>
<gene>
    <name evidence="5" type="ORF">Micbo1qcDRAFT_222455</name>
</gene>
<feature type="compositionally biased region" description="Polar residues" evidence="3">
    <location>
        <begin position="144"/>
        <end position="167"/>
    </location>
</feature>
<name>A0A136J6F7_9PEZI</name>
<accession>A0A136J6F7</accession>
<evidence type="ECO:0000313" key="6">
    <source>
        <dbReference type="Proteomes" id="UP000070501"/>
    </source>
</evidence>
<organism evidence="5 6">
    <name type="scientific">Microdochium bolleyi</name>
    <dbReference type="NCBI Taxonomy" id="196109"/>
    <lineage>
        <taxon>Eukaryota</taxon>
        <taxon>Fungi</taxon>
        <taxon>Dikarya</taxon>
        <taxon>Ascomycota</taxon>
        <taxon>Pezizomycotina</taxon>
        <taxon>Sordariomycetes</taxon>
        <taxon>Xylariomycetidae</taxon>
        <taxon>Xylariales</taxon>
        <taxon>Microdochiaceae</taxon>
        <taxon>Microdochium</taxon>
    </lineage>
</organism>
<evidence type="ECO:0000256" key="2">
    <source>
        <dbReference type="SAM" id="Coils"/>
    </source>
</evidence>
<dbReference type="PANTHER" id="PTHR14430:SF4">
    <property type="entry name" value="GDP_GTP EXCHANGE FACTOR SEC2 N-TERMINAL DOMAIN-CONTAINING PROTEIN"/>
    <property type="match status" value="1"/>
</dbReference>
<feature type="compositionally biased region" description="Low complexity" evidence="3">
    <location>
        <begin position="168"/>
        <end position="183"/>
    </location>
</feature>
<dbReference type="Pfam" id="PF06428">
    <property type="entry name" value="Sec2p"/>
    <property type="match status" value="1"/>
</dbReference>
<dbReference type="GO" id="GO:0006887">
    <property type="term" value="P:exocytosis"/>
    <property type="evidence" value="ECO:0007669"/>
    <property type="project" value="TreeGrafter"/>
</dbReference>
<evidence type="ECO:0000259" key="4">
    <source>
        <dbReference type="Pfam" id="PF06428"/>
    </source>
</evidence>
<sequence length="343" mass="35930">MAATTVVAMPPTASPSIPTACACPSCGLTLELPPLPEAHSALLQAQRQVADLQAQVRALDQKAADAINRWADYEKELSRLRAASTNGAGNSSVSPATAASPKPNTNATAASASPRSSFLGTNRISQFLSSKSSSSSSSNNNNNTATAAESAQPTAGSRSSGQQPHLDSSSSAISPPAATTSPPRARDDPSRPAATDTPAATPPPPPPKEPRGPSTDDLLRELNREKKLRRAAEARVDDTSKEVEELSVSLFEQANEMVATERRARAKLEERVTVLEQRDVEKRVRLERLEGAMARLDRVKALLEDSGASDEGDVGGRGSLGREDSLKSAKNGAGGKQADHDVA</sequence>
<evidence type="ECO:0000256" key="1">
    <source>
        <dbReference type="ARBA" id="ARBA00023054"/>
    </source>
</evidence>
<feature type="region of interest" description="Disordered" evidence="3">
    <location>
        <begin position="84"/>
        <end position="117"/>
    </location>
</feature>
<evidence type="ECO:0000313" key="5">
    <source>
        <dbReference type="EMBL" id="KXJ92713.1"/>
    </source>
</evidence>
<keyword evidence="1 2" id="KW-0175">Coiled coil</keyword>
<dbReference type="InterPro" id="IPR009449">
    <property type="entry name" value="Sec2_N"/>
</dbReference>
<evidence type="ECO:0000256" key="3">
    <source>
        <dbReference type="SAM" id="MobiDB-lite"/>
    </source>
</evidence>
<dbReference type="AlphaFoldDB" id="A0A136J6F7"/>
<dbReference type="InterPro" id="IPR040351">
    <property type="entry name" value="RAB3IL/RAB3IP/Sec2"/>
</dbReference>
<dbReference type="STRING" id="196109.A0A136J6F7"/>
<dbReference type="GO" id="GO:0005085">
    <property type="term" value="F:guanyl-nucleotide exchange factor activity"/>
    <property type="evidence" value="ECO:0007669"/>
    <property type="project" value="InterPro"/>
</dbReference>
<proteinExistence type="predicted"/>
<dbReference type="GO" id="GO:0051286">
    <property type="term" value="C:cell tip"/>
    <property type="evidence" value="ECO:0007669"/>
    <property type="project" value="TreeGrafter"/>
</dbReference>
<dbReference type="EMBL" id="KQ964248">
    <property type="protein sequence ID" value="KXJ92713.1"/>
    <property type="molecule type" value="Genomic_DNA"/>
</dbReference>
<dbReference type="OrthoDB" id="5560525at2759"/>
<protein>
    <recommendedName>
        <fullName evidence="4">GDP/GTP exchange factor Sec2 N-terminal domain-containing protein</fullName>
    </recommendedName>
</protein>
<keyword evidence="6" id="KW-1185">Reference proteome</keyword>
<reference evidence="6" key="1">
    <citation type="submission" date="2016-02" db="EMBL/GenBank/DDBJ databases">
        <title>Draft genome sequence of Microdochium bolleyi, a fungal endophyte of beachgrass.</title>
        <authorList>
            <consortium name="DOE Joint Genome Institute"/>
            <person name="David A.S."/>
            <person name="May G."/>
            <person name="Haridas S."/>
            <person name="Lim J."/>
            <person name="Wang M."/>
            <person name="Labutti K."/>
            <person name="Lipzen A."/>
            <person name="Barry K."/>
            <person name="Grigoriev I.V."/>
        </authorList>
    </citation>
    <scope>NUCLEOTIDE SEQUENCE [LARGE SCALE GENOMIC DNA]</scope>
    <source>
        <strain evidence="6">J235TASD1</strain>
    </source>
</reference>
<dbReference type="InParanoid" id="A0A136J6F7"/>
<dbReference type="GO" id="GO:0070319">
    <property type="term" value="C:Golgi to plasma membrane transport vesicle"/>
    <property type="evidence" value="ECO:0007669"/>
    <property type="project" value="TreeGrafter"/>
</dbReference>